<keyword evidence="4" id="KW-1185">Reference proteome</keyword>
<feature type="transmembrane region" description="Helical" evidence="1">
    <location>
        <begin position="785"/>
        <end position="803"/>
    </location>
</feature>
<dbReference type="InterPro" id="IPR050742">
    <property type="entry name" value="Helicase_Restrict-Modif_Enz"/>
</dbReference>
<dbReference type="Proteomes" id="UP000501387">
    <property type="component" value="Chromosome"/>
</dbReference>
<evidence type="ECO:0000313" key="4">
    <source>
        <dbReference type="Proteomes" id="UP000501387"/>
    </source>
</evidence>
<evidence type="ECO:0000313" key="3">
    <source>
        <dbReference type="EMBL" id="QIM16409.1"/>
    </source>
</evidence>
<dbReference type="AlphaFoldDB" id="A0A6G8FJF1"/>
<dbReference type="SUPFAM" id="SSF52540">
    <property type="entry name" value="P-loop containing nucleoside triphosphate hydrolases"/>
    <property type="match status" value="1"/>
</dbReference>
<evidence type="ECO:0000256" key="1">
    <source>
        <dbReference type="SAM" id="Phobius"/>
    </source>
</evidence>
<feature type="domain" description="Helicase ATP-binding" evidence="2">
    <location>
        <begin position="32"/>
        <end position="270"/>
    </location>
</feature>
<dbReference type="PANTHER" id="PTHR47396">
    <property type="entry name" value="TYPE I RESTRICTION ENZYME ECOKI R PROTEIN"/>
    <property type="match status" value="1"/>
</dbReference>
<organism evidence="3 4">
    <name type="scientific">Leucobacter insecticola</name>
    <dbReference type="NCBI Taxonomy" id="2714934"/>
    <lineage>
        <taxon>Bacteria</taxon>
        <taxon>Bacillati</taxon>
        <taxon>Actinomycetota</taxon>
        <taxon>Actinomycetes</taxon>
        <taxon>Micrococcales</taxon>
        <taxon>Microbacteriaceae</taxon>
        <taxon>Leucobacter</taxon>
    </lineage>
</organism>
<reference evidence="3 4" key="1">
    <citation type="submission" date="2020-03" db="EMBL/GenBank/DDBJ databases">
        <title>Leucobacter sp. nov., isolated from beetles.</title>
        <authorList>
            <person name="Hyun D.-W."/>
            <person name="Bae J.-W."/>
        </authorList>
    </citation>
    <scope>NUCLEOTIDE SEQUENCE [LARGE SCALE GENOMIC DNA]</scope>
    <source>
        <strain evidence="3 4">HDW9B</strain>
    </source>
</reference>
<dbReference type="KEGG" id="lins:G7067_08210"/>
<dbReference type="InterPro" id="IPR014001">
    <property type="entry name" value="Helicase_ATP-bd"/>
</dbReference>
<dbReference type="InterPro" id="IPR006935">
    <property type="entry name" value="Helicase/UvrB_N"/>
</dbReference>
<dbReference type="Gene3D" id="3.40.50.300">
    <property type="entry name" value="P-loop containing nucleotide triphosphate hydrolases"/>
    <property type="match status" value="2"/>
</dbReference>
<keyword evidence="1" id="KW-1133">Transmembrane helix</keyword>
<dbReference type="SMART" id="SM00487">
    <property type="entry name" value="DEXDc"/>
    <property type="match status" value="1"/>
</dbReference>
<dbReference type="GO" id="GO:0005829">
    <property type="term" value="C:cytosol"/>
    <property type="evidence" value="ECO:0007669"/>
    <property type="project" value="TreeGrafter"/>
</dbReference>
<dbReference type="PROSITE" id="PS51192">
    <property type="entry name" value="HELICASE_ATP_BIND_1"/>
    <property type="match status" value="1"/>
</dbReference>
<dbReference type="SMART" id="SM00382">
    <property type="entry name" value="AAA"/>
    <property type="match status" value="1"/>
</dbReference>
<dbReference type="InterPro" id="IPR003593">
    <property type="entry name" value="AAA+_ATPase"/>
</dbReference>
<dbReference type="GO" id="GO:0005524">
    <property type="term" value="F:ATP binding"/>
    <property type="evidence" value="ECO:0007669"/>
    <property type="project" value="InterPro"/>
</dbReference>
<evidence type="ECO:0000259" key="2">
    <source>
        <dbReference type="PROSITE" id="PS51192"/>
    </source>
</evidence>
<proteinExistence type="predicted"/>
<keyword evidence="1" id="KW-0812">Transmembrane</keyword>
<dbReference type="RefSeq" id="WP_166323401.1">
    <property type="nucleotide sequence ID" value="NZ_CP049934.1"/>
</dbReference>
<feature type="transmembrane region" description="Helical" evidence="1">
    <location>
        <begin position="757"/>
        <end position="778"/>
    </location>
</feature>
<dbReference type="InterPro" id="IPR027417">
    <property type="entry name" value="P-loop_NTPase"/>
</dbReference>
<accession>A0A6G8FJF1</accession>
<dbReference type="GO" id="GO:0003677">
    <property type="term" value="F:DNA binding"/>
    <property type="evidence" value="ECO:0007669"/>
    <property type="project" value="InterPro"/>
</dbReference>
<sequence>MADLETVVGAQPLAEWEFAGQLRHSQAAILDAVDVVSGSPLHIVAPPGSGKTLVGLLLAMRAGAPALVLSPTTTIRGQWAKTARQLAARTWGEDEPQVPLAEVSEDPRAIGDLTALTYQMLGTIDSSSPFDQLAERAWVAELVEGGRSIPDAESWLEHLAQANPKAHRQGIRRRAGRLRKEVVREDPSRLEEALHPNARELIERLVERGVTTLILDECHHLLDYWAIVVHCLAGRIRERGVEPVIVGLTATLPSEEDQEAYENYTGLLGDVDYEVPTPAVVKEGNLAPYRDAVWFVTPEDDELEFLSAQQSRFEALVKGILETPEGVEFLAQKLCGQRFLNLKSTERDRRLAEAFKLDFAFTEAAAAVLAEVSPGHLLLRTLGHDAPRGATMEQRIRVLARYALEHMLPDPAREQLWKDTRGLLSDLGYHLTDRGIRRGRDPVDQVLATSRSKDLAVGEILRLEMSREVREEIRAVVILDFAVHGHGVGSGRGRAGALRCFDSVVEDPTLHAFRPVLMTAQHLRIAARDAAILVPKLREKLNAEVAVSAEHNGVLTLETPGTGTSALVEAVSQMIAEGVVRLLVGTRGLLGEGWDCPAINTLIDLSTSSTSAATQQLRGRSLRIDPGWPAKVAHNWTVTCLPKARSSIEGASDVARMRRKQSKSWGITVTEPASVVRGLGHTLTVAQIGQLEQILDKVATARDVRWLNSETERTLPSRQHTRDRWGIGEPYLGQERRQLVARAETAGVLRSPPTLDVLLLMLLGGAGGIFVEALRVALRASQGDAWVTLIIAALGIALFTYLARDSIRSLFQGLRSFALPGSAYQGAALALARTLHRRGDSRAFGRANIVVAQVMATPRVVAHHLVEVKGGNIAEQQAILGGLREIFGPIRTPRFLLEVGQSQLKWPTALTWFAGLITRLLTRRSRFVNVPRGVARRREDAMVFAEEWRRSVGPCVLHEINSSDQLSLLTRARRSNGPALDRSVVRDVWA</sequence>
<keyword evidence="1" id="KW-0472">Membrane</keyword>
<dbReference type="GO" id="GO:0016787">
    <property type="term" value="F:hydrolase activity"/>
    <property type="evidence" value="ECO:0007669"/>
    <property type="project" value="InterPro"/>
</dbReference>
<dbReference type="EMBL" id="CP049934">
    <property type="protein sequence ID" value="QIM16409.1"/>
    <property type="molecule type" value="Genomic_DNA"/>
</dbReference>
<protein>
    <recommendedName>
        <fullName evidence="2">Helicase ATP-binding domain-containing protein</fullName>
    </recommendedName>
</protein>
<dbReference type="Pfam" id="PF04851">
    <property type="entry name" value="ResIII"/>
    <property type="match status" value="1"/>
</dbReference>
<name>A0A6G8FJF1_9MICO</name>
<dbReference type="CDD" id="cd18785">
    <property type="entry name" value="SF2_C"/>
    <property type="match status" value="1"/>
</dbReference>
<gene>
    <name evidence="3" type="ORF">G7067_08210</name>
</gene>
<dbReference type="PANTHER" id="PTHR47396:SF1">
    <property type="entry name" value="ATP-DEPENDENT HELICASE IRC3-RELATED"/>
    <property type="match status" value="1"/>
</dbReference>